<dbReference type="EMBL" id="JAYMYS010000001">
    <property type="protein sequence ID" value="KAK7412035.1"/>
    <property type="molecule type" value="Genomic_DNA"/>
</dbReference>
<evidence type="ECO:0000313" key="2">
    <source>
        <dbReference type="Proteomes" id="UP001386955"/>
    </source>
</evidence>
<accession>A0AAN9XVM2</accession>
<keyword evidence="2" id="KW-1185">Reference proteome</keyword>
<evidence type="ECO:0000313" key="1">
    <source>
        <dbReference type="EMBL" id="KAK7412035.1"/>
    </source>
</evidence>
<dbReference type="Proteomes" id="UP001386955">
    <property type="component" value="Unassembled WGS sequence"/>
</dbReference>
<comment type="caution">
    <text evidence="1">The sequence shown here is derived from an EMBL/GenBank/DDBJ whole genome shotgun (WGS) entry which is preliminary data.</text>
</comment>
<proteinExistence type="predicted"/>
<name>A0AAN9XVM2_PSOTE</name>
<sequence length="116" mass="13064">MRAQLTGYVREIEMIVGIEAEAKGRGSEKRMTSELWTMGNALRPVLTHTVTVTSTQECLEHQGKQKEQNTIVSTTIACTKLERILRSDTKFRSTKFISEISSPLRTIAKPCRGIRP</sequence>
<protein>
    <submittedName>
        <fullName evidence="1">Uncharacterized protein</fullName>
    </submittedName>
</protein>
<reference evidence="1 2" key="1">
    <citation type="submission" date="2024-01" db="EMBL/GenBank/DDBJ databases">
        <title>The genomes of 5 underutilized Papilionoideae crops provide insights into root nodulation and disease resistanc.</title>
        <authorList>
            <person name="Jiang F."/>
        </authorList>
    </citation>
    <scope>NUCLEOTIDE SEQUENCE [LARGE SCALE GENOMIC DNA]</scope>
    <source>
        <strain evidence="1">DUOXIRENSHENG_FW03</strain>
        <tissue evidence="1">Leaves</tissue>
    </source>
</reference>
<dbReference type="AlphaFoldDB" id="A0AAN9XVM2"/>
<organism evidence="1 2">
    <name type="scientific">Psophocarpus tetragonolobus</name>
    <name type="common">Winged bean</name>
    <name type="synonym">Dolichos tetragonolobus</name>
    <dbReference type="NCBI Taxonomy" id="3891"/>
    <lineage>
        <taxon>Eukaryota</taxon>
        <taxon>Viridiplantae</taxon>
        <taxon>Streptophyta</taxon>
        <taxon>Embryophyta</taxon>
        <taxon>Tracheophyta</taxon>
        <taxon>Spermatophyta</taxon>
        <taxon>Magnoliopsida</taxon>
        <taxon>eudicotyledons</taxon>
        <taxon>Gunneridae</taxon>
        <taxon>Pentapetalae</taxon>
        <taxon>rosids</taxon>
        <taxon>fabids</taxon>
        <taxon>Fabales</taxon>
        <taxon>Fabaceae</taxon>
        <taxon>Papilionoideae</taxon>
        <taxon>50 kb inversion clade</taxon>
        <taxon>NPAAA clade</taxon>
        <taxon>indigoferoid/millettioid clade</taxon>
        <taxon>Phaseoleae</taxon>
        <taxon>Psophocarpus</taxon>
    </lineage>
</organism>
<gene>
    <name evidence="1" type="ORF">VNO78_03481</name>
</gene>